<dbReference type="NCBIfam" id="TIGR00711">
    <property type="entry name" value="efflux_EmrB"/>
    <property type="match status" value="1"/>
</dbReference>
<feature type="transmembrane region" description="Helical" evidence="7">
    <location>
        <begin position="210"/>
        <end position="230"/>
    </location>
</feature>
<dbReference type="Proteomes" id="UP001597221">
    <property type="component" value="Unassembled WGS sequence"/>
</dbReference>
<keyword evidence="5 7" id="KW-1133">Transmembrane helix</keyword>
<keyword evidence="3" id="KW-1003">Cell membrane</keyword>
<dbReference type="InterPro" id="IPR011701">
    <property type="entry name" value="MFS"/>
</dbReference>
<feature type="transmembrane region" description="Helical" evidence="7">
    <location>
        <begin position="282"/>
        <end position="302"/>
    </location>
</feature>
<name>A0ABW4HNC5_9BACI</name>
<gene>
    <name evidence="9" type="ORF">ACFSBH_05435</name>
</gene>
<evidence type="ECO:0000256" key="1">
    <source>
        <dbReference type="ARBA" id="ARBA00004651"/>
    </source>
</evidence>
<evidence type="ECO:0000256" key="7">
    <source>
        <dbReference type="SAM" id="Phobius"/>
    </source>
</evidence>
<feature type="transmembrane region" description="Helical" evidence="7">
    <location>
        <begin position="118"/>
        <end position="138"/>
    </location>
</feature>
<dbReference type="InterPro" id="IPR020846">
    <property type="entry name" value="MFS_dom"/>
</dbReference>
<reference evidence="10" key="1">
    <citation type="journal article" date="2019" name="Int. J. Syst. Evol. Microbiol.">
        <title>The Global Catalogue of Microorganisms (GCM) 10K type strain sequencing project: providing services to taxonomists for standard genome sequencing and annotation.</title>
        <authorList>
            <consortium name="The Broad Institute Genomics Platform"/>
            <consortium name="The Broad Institute Genome Sequencing Center for Infectious Disease"/>
            <person name="Wu L."/>
            <person name="Ma J."/>
        </authorList>
    </citation>
    <scope>NUCLEOTIDE SEQUENCE [LARGE SCALE GENOMIC DNA]</scope>
    <source>
        <strain evidence="10">CGMCC 1.12376</strain>
    </source>
</reference>
<evidence type="ECO:0000256" key="5">
    <source>
        <dbReference type="ARBA" id="ARBA00022989"/>
    </source>
</evidence>
<dbReference type="PROSITE" id="PS50850">
    <property type="entry name" value="MFS"/>
    <property type="match status" value="1"/>
</dbReference>
<evidence type="ECO:0000256" key="2">
    <source>
        <dbReference type="ARBA" id="ARBA00022448"/>
    </source>
</evidence>
<organism evidence="9 10">
    <name type="scientific">Oceanobacillus luteolus</name>
    <dbReference type="NCBI Taxonomy" id="1274358"/>
    <lineage>
        <taxon>Bacteria</taxon>
        <taxon>Bacillati</taxon>
        <taxon>Bacillota</taxon>
        <taxon>Bacilli</taxon>
        <taxon>Bacillales</taxon>
        <taxon>Bacillaceae</taxon>
        <taxon>Oceanobacillus</taxon>
    </lineage>
</organism>
<feature type="transmembrane region" description="Helical" evidence="7">
    <location>
        <begin position="21"/>
        <end position="41"/>
    </location>
</feature>
<dbReference type="InterPro" id="IPR036259">
    <property type="entry name" value="MFS_trans_sf"/>
</dbReference>
<keyword evidence="6 7" id="KW-0472">Membrane</keyword>
<feature type="transmembrane region" description="Helical" evidence="7">
    <location>
        <begin position="242"/>
        <end position="261"/>
    </location>
</feature>
<proteinExistence type="predicted"/>
<feature type="transmembrane region" description="Helical" evidence="7">
    <location>
        <begin position="458"/>
        <end position="478"/>
    </location>
</feature>
<evidence type="ECO:0000259" key="8">
    <source>
        <dbReference type="PROSITE" id="PS50850"/>
    </source>
</evidence>
<dbReference type="PANTHER" id="PTHR42718:SF43">
    <property type="entry name" value="LINCOMYCIN RESISTANCE PROTEIN LMRB"/>
    <property type="match status" value="1"/>
</dbReference>
<feature type="transmembrane region" description="Helical" evidence="7">
    <location>
        <begin position="89"/>
        <end position="112"/>
    </location>
</feature>
<feature type="transmembrane region" description="Helical" evidence="7">
    <location>
        <begin position="366"/>
        <end position="386"/>
    </location>
</feature>
<feature type="transmembrane region" description="Helical" evidence="7">
    <location>
        <begin position="308"/>
        <end position="327"/>
    </location>
</feature>
<accession>A0ABW4HNC5</accession>
<evidence type="ECO:0000256" key="6">
    <source>
        <dbReference type="ARBA" id="ARBA00023136"/>
    </source>
</evidence>
<keyword evidence="2" id="KW-0813">Transport</keyword>
<evidence type="ECO:0000256" key="3">
    <source>
        <dbReference type="ARBA" id="ARBA00022475"/>
    </source>
</evidence>
<dbReference type="Gene3D" id="1.20.1250.20">
    <property type="entry name" value="MFS general substrate transporter like domains"/>
    <property type="match status" value="1"/>
</dbReference>
<dbReference type="InterPro" id="IPR004638">
    <property type="entry name" value="EmrB-like"/>
</dbReference>
<keyword evidence="10" id="KW-1185">Reference proteome</keyword>
<feature type="domain" description="Major facilitator superfamily (MFS) profile" evidence="8">
    <location>
        <begin position="23"/>
        <end position="482"/>
    </location>
</feature>
<dbReference type="Pfam" id="PF07690">
    <property type="entry name" value="MFS_1"/>
    <property type="match status" value="1"/>
</dbReference>
<dbReference type="SUPFAM" id="SSF103473">
    <property type="entry name" value="MFS general substrate transporter"/>
    <property type="match status" value="1"/>
</dbReference>
<keyword evidence="4 7" id="KW-0812">Transmembrane</keyword>
<feature type="transmembrane region" description="Helical" evidence="7">
    <location>
        <begin position="61"/>
        <end position="80"/>
    </location>
</feature>
<comment type="subcellular location">
    <subcellularLocation>
        <location evidence="1">Cell membrane</location>
        <topology evidence="1">Multi-pass membrane protein</topology>
    </subcellularLocation>
</comment>
<evidence type="ECO:0000256" key="4">
    <source>
        <dbReference type="ARBA" id="ARBA00022692"/>
    </source>
</evidence>
<dbReference type="EMBL" id="JBHUDE010000020">
    <property type="protein sequence ID" value="MFD1607093.1"/>
    <property type="molecule type" value="Genomic_DNA"/>
</dbReference>
<dbReference type="Gene3D" id="1.20.1720.10">
    <property type="entry name" value="Multidrug resistance protein D"/>
    <property type="match status" value="1"/>
</dbReference>
<comment type="caution">
    <text evidence="9">The sequence shown here is derived from an EMBL/GenBank/DDBJ whole genome shotgun (WGS) entry which is preliminary data.</text>
</comment>
<dbReference type="PANTHER" id="PTHR42718">
    <property type="entry name" value="MAJOR FACILITATOR SUPERFAMILY MULTIDRUG TRANSPORTER MFSC"/>
    <property type="match status" value="1"/>
</dbReference>
<evidence type="ECO:0000313" key="9">
    <source>
        <dbReference type="EMBL" id="MFD1607093.1"/>
    </source>
</evidence>
<protein>
    <submittedName>
        <fullName evidence="9">MDR family MFS transporter</fullName>
    </submittedName>
</protein>
<feature type="transmembrane region" description="Helical" evidence="7">
    <location>
        <begin position="407"/>
        <end position="428"/>
    </location>
</feature>
<dbReference type="PRINTS" id="PR01036">
    <property type="entry name" value="TCRTETB"/>
</dbReference>
<evidence type="ECO:0000313" key="10">
    <source>
        <dbReference type="Proteomes" id="UP001597221"/>
    </source>
</evidence>
<sequence length="491" mass="53406">MTKSNEEKYEFLSENPNVKTVPIMAALIIGAFFAILNETLLNIALTTLMDEFGITLPTVQWVATGFMLMMGIVIPISPLFMQWFTTRQLFIGTMTVFTIGTAIAAMAPTFSILLTGRLIQAIGTGLLMPVIFNVFLLIYPPEKRGKIMGIVGLVIMFAPAIGPTLSGVIVDYLGWRFLFISVLPFAVFSVLFSLKFLVNVSEVTKPKIDWLSIIFSTIGFGATIYGFSSVGESEAGFLSPDVLFFIIIGVAGITLFAVRQFKLNEPLMDLRVFKLPMFTHAVIMFVIIVMTMFASELILPVFMQGPMALAPAVAGMLLLPGSILNGIMSPFMGALFDKVGPRVMMIPATIVLAGTMFMFSRMTADTPTWVIIVGFMLIMLSVSATMMPAETNGLNQLPKRLYPHGTAVMSALQPLSGAIGVSVFISILNAKQASYLSGVTDPTSPQVMSQAMVVAVEHVYFIIFIITLVAVVLSFIVYRAKPVNEDVPAEG</sequence>
<dbReference type="CDD" id="cd17503">
    <property type="entry name" value="MFS_LmrB_MDR_like"/>
    <property type="match status" value="1"/>
</dbReference>
<feature type="transmembrane region" description="Helical" evidence="7">
    <location>
        <begin position="150"/>
        <end position="169"/>
    </location>
</feature>
<feature type="transmembrane region" description="Helical" evidence="7">
    <location>
        <begin position="175"/>
        <end position="198"/>
    </location>
</feature>
<dbReference type="RefSeq" id="WP_379596432.1">
    <property type="nucleotide sequence ID" value="NZ_JAMBON010000044.1"/>
</dbReference>